<accession>A0ACB7ZME1</accession>
<protein>
    <submittedName>
        <fullName evidence="1">Uncharacterized protein</fullName>
    </submittedName>
</protein>
<keyword evidence="2" id="KW-1185">Reference proteome</keyword>
<dbReference type="Proteomes" id="UP000828048">
    <property type="component" value="Chromosome 9"/>
</dbReference>
<evidence type="ECO:0000313" key="1">
    <source>
        <dbReference type="EMBL" id="KAH7867052.1"/>
    </source>
</evidence>
<name>A0ACB7ZME1_9ERIC</name>
<organism evidence="1 2">
    <name type="scientific">Vaccinium darrowii</name>
    <dbReference type="NCBI Taxonomy" id="229202"/>
    <lineage>
        <taxon>Eukaryota</taxon>
        <taxon>Viridiplantae</taxon>
        <taxon>Streptophyta</taxon>
        <taxon>Embryophyta</taxon>
        <taxon>Tracheophyta</taxon>
        <taxon>Spermatophyta</taxon>
        <taxon>Magnoliopsida</taxon>
        <taxon>eudicotyledons</taxon>
        <taxon>Gunneridae</taxon>
        <taxon>Pentapetalae</taxon>
        <taxon>asterids</taxon>
        <taxon>Ericales</taxon>
        <taxon>Ericaceae</taxon>
        <taxon>Vaccinioideae</taxon>
        <taxon>Vaccinieae</taxon>
        <taxon>Vaccinium</taxon>
    </lineage>
</organism>
<evidence type="ECO:0000313" key="2">
    <source>
        <dbReference type="Proteomes" id="UP000828048"/>
    </source>
</evidence>
<sequence>MESEKQAKGKKNLLLKTWHRCRSLPSKKSTSTTSNLSKSKSGNQVAPEGCFSVYVGPEKQRFVIKTKYANHPLFKMLLEDAEEEYGYNSEGPLLLPCDVDLFCKVLAEMDHKEEEIVPSCGFASGSCSPFTPGRRVGKNGNMAKVYGSSGYGLLTPSRLLKMNQF</sequence>
<dbReference type="EMBL" id="CM037159">
    <property type="protein sequence ID" value="KAH7867052.1"/>
    <property type="molecule type" value="Genomic_DNA"/>
</dbReference>
<reference evidence="1 2" key="1">
    <citation type="journal article" date="2021" name="Hortic Res">
        <title>High-quality reference genome and annotation aids understanding of berry development for evergreen blueberry (Vaccinium darrowii).</title>
        <authorList>
            <person name="Yu J."/>
            <person name="Hulse-Kemp A.M."/>
            <person name="Babiker E."/>
            <person name="Staton M."/>
        </authorList>
    </citation>
    <scope>NUCLEOTIDE SEQUENCE [LARGE SCALE GENOMIC DNA]</scope>
    <source>
        <strain evidence="2">cv. NJ 8807/NJ 8810</strain>
        <tissue evidence="1">Young leaf</tissue>
    </source>
</reference>
<comment type="caution">
    <text evidence="1">The sequence shown here is derived from an EMBL/GenBank/DDBJ whole genome shotgun (WGS) entry which is preliminary data.</text>
</comment>
<proteinExistence type="predicted"/>
<gene>
    <name evidence="1" type="ORF">Vadar_028294</name>
</gene>